<keyword evidence="2" id="KW-1185">Reference proteome</keyword>
<proteinExistence type="predicted"/>
<dbReference type="RefSeq" id="WP_014802440.1">
    <property type="nucleotide sequence ID" value="NC_018020.1"/>
</dbReference>
<gene>
    <name evidence="1" type="ordered locus">Turpa_1276</name>
</gene>
<dbReference type="AlphaFoldDB" id="I4B3R7"/>
<dbReference type="HOGENOM" id="CLU_2107957_0_0_12"/>
<evidence type="ECO:0000313" key="1">
    <source>
        <dbReference type="EMBL" id="AFM11924.1"/>
    </source>
</evidence>
<evidence type="ECO:0000313" key="2">
    <source>
        <dbReference type="Proteomes" id="UP000006048"/>
    </source>
</evidence>
<reference evidence="1 2" key="1">
    <citation type="submission" date="2012-06" db="EMBL/GenBank/DDBJ databases">
        <title>The complete chromosome of genome of Turneriella parva DSM 21527.</title>
        <authorList>
            <consortium name="US DOE Joint Genome Institute (JGI-PGF)"/>
            <person name="Lucas S."/>
            <person name="Han J."/>
            <person name="Lapidus A."/>
            <person name="Bruce D."/>
            <person name="Goodwin L."/>
            <person name="Pitluck S."/>
            <person name="Peters L."/>
            <person name="Kyrpides N."/>
            <person name="Mavromatis K."/>
            <person name="Ivanova N."/>
            <person name="Mikhailova N."/>
            <person name="Chertkov O."/>
            <person name="Detter J.C."/>
            <person name="Tapia R."/>
            <person name="Han C."/>
            <person name="Land M."/>
            <person name="Hauser L."/>
            <person name="Markowitz V."/>
            <person name="Cheng J.-F."/>
            <person name="Hugenholtz P."/>
            <person name="Woyke T."/>
            <person name="Wu D."/>
            <person name="Gronow S."/>
            <person name="Wellnitz S."/>
            <person name="Brambilla E."/>
            <person name="Klenk H.-P."/>
            <person name="Eisen J.A."/>
        </authorList>
    </citation>
    <scope>NUCLEOTIDE SEQUENCE [LARGE SCALE GENOMIC DNA]</scope>
    <source>
        <strain evidence="2">ATCC BAA-1111 / DSM 21527 / NCTC 11395 / H</strain>
    </source>
</reference>
<dbReference type="KEGG" id="tpx:Turpa_1276"/>
<protein>
    <submittedName>
        <fullName evidence="1">Uncharacterized protein</fullName>
    </submittedName>
</protein>
<dbReference type="PATRIC" id="fig|869212.3.peg.1265"/>
<organism evidence="1 2">
    <name type="scientific">Turneriella parva (strain ATCC BAA-1111 / DSM 21527 / NCTC 11395 / H)</name>
    <name type="common">Leptospira parva</name>
    <dbReference type="NCBI Taxonomy" id="869212"/>
    <lineage>
        <taxon>Bacteria</taxon>
        <taxon>Pseudomonadati</taxon>
        <taxon>Spirochaetota</taxon>
        <taxon>Spirochaetia</taxon>
        <taxon>Leptospirales</taxon>
        <taxon>Leptospiraceae</taxon>
        <taxon>Turneriella</taxon>
    </lineage>
</organism>
<accession>I4B3R7</accession>
<dbReference type="Proteomes" id="UP000006048">
    <property type="component" value="Chromosome"/>
</dbReference>
<dbReference type="EMBL" id="CP002959">
    <property type="protein sequence ID" value="AFM11924.1"/>
    <property type="molecule type" value="Genomic_DNA"/>
</dbReference>
<name>I4B3R7_TURPD</name>
<dbReference type="STRING" id="869212.Turpa_1276"/>
<sequence length="115" mass="12506">MIFLIISAPALQLNGADKAGTSGTAKEPIPVTFSGLRDERTATSCLNAINRNRQRQLVIPEKGDGDYQIVIEKKRPGYQVRVERMGTALKTGRALFDYEVCIAAAAIAREAIADE</sequence>